<sequence length="659" mass="72606">MSQITLNFGLVGLGGITETFAKDILADPKERGVSDVKHNLVAVGSSSAKKADEFLQRVGAPSSAKGYGSYEGVYTDSNVQIVYIGTPHSHHYHNAKDALSNGKHVIVEKPAVISAPQMRALVDLAHSKRLFLMEAKWTRFFPMLQEISQKLHSGVIGDIKLVQADFGQTFVGLSPEHRIFNINLGGGSIMDLMPYPLIWVFSVLYYHPDNKLVKPEVRGASCIKNKYGVDENTHALLKFPGINADAVCTTNINIGSVSTLTVRGEKGELIIHDLPLSRPQSYEIRLRDVNHPSPDNQARKVEKFNFPIPNHVTIMDDNAINAIILNKKYQPLLSILKGARNGFVYGADINVIQGVYPAKARTITIDDEEYRLGGNEALAQVTEIGESVKDLSINDWVVMGASQSGTWRSSAVLPSKDLIKVESNALSKVHGATLSINPPTALRMLEDFVNLKSGDYIIQNGSNSAVGTAVIQIAKAMNIHTINLIRERETTEKTNQLVTELKNLGATHVLTNEEISQNSKQARESIKSWTQGKELKLALNCVGGKETTEIVKTLSEGAYLVTYGAMSKQPLTIPPGLHIFKNLQSVGFWMSRWYKDHTMDEKKTLISEIVKLIENGNLREPSHQIVKLEKGQTDEEATKALHDALASTQSSKILFEIDE</sequence>
<dbReference type="GO" id="GO:0005739">
    <property type="term" value="C:mitochondrion"/>
    <property type="evidence" value="ECO:0007669"/>
    <property type="project" value="UniProtKB-SubCell"/>
</dbReference>
<keyword evidence="8" id="KW-0560">Oxidoreductase</keyword>
<keyword evidence="7" id="KW-0809">Transit peptide</keyword>
<evidence type="ECO:0000256" key="11">
    <source>
        <dbReference type="ARBA" id="ARBA00023160"/>
    </source>
</evidence>
<protein>
    <recommendedName>
        <fullName evidence="12">enoyl-[acyl-carrier-protein] reductase</fullName>
        <ecNumber evidence="12">1.3.1.104</ecNumber>
    </recommendedName>
</protein>
<keyword evidence="11" id="KW-0275">Fatty acid biosynthesis</keyword>
<keyword evidence="10" id="KW-0496">Mitochondrion</keyword>
<comment type="similarity">
    <text evidence="2">Belongs to the zinc-containing alcohol dehydrogenase family. Quinone oxidoreductase subfamily.</text>
</comment>
<evidence type="ECO:0000256" key="2">
    <source>
        <dbReference type="ARBA" id="ARBA00010371"/>
    </source>
</evidence>
<dbReference type="AlphaFoldDB" id="A0A4T0NDI6"/>
<dbReference type="InterPro" id="IPR000683">
    <property type="entry name" value="Gfo/Idh/MocA-like_OxRdtase_N"/>
</dbReference>
<evidence type="ECO:0000256" key="3">
    <source>
        <dbReference type="ARBA" id="ARBA00010928"/>
    </source>
</evidence>
<dbReference type="EMBL" id="SPRO01000073">
    <property type="protein sequence ID" value="TIC24269.1"/>
    <property type="molecule type" value="Genomic_DNA"/>
</dbReference>
<gene>
    <name evidence="15" type="ORF">E3Q10_04103</name>
</gene>
<comment type="caution">
    <text evidence="15">The sequence shown here is derived from an EMBL/GenBank/DDBJ whole genome shotgun (WGS) entry which is preliminary data.</text>
</comment>
<dbReference type="InterPro" id="IPR020843">
    <property type="entry name" value="ER"/>
</dbReference>
<comment type="subcellular location">
    <subcellularLocation>
        <location evidence="1">Mitochondrion</location>
    </subcellularLocation>
</comment>
<comment type="similarity">
    <text evidence="3">Belongs to the Gfo/Idh/MocA family.</text>
</comment>
<dbReference type="SMART" id="SM00829">
    <property type="entry name" value="PKS_ER"/>
    <property type="match status" value="1"/>
</dbReference>
<name>A0A4T0NDI6_9BASI</name>
<evidence type="ECO:0000256" key="10">
    <source>
        <dbReference type="ARBA" id="ARBA00023128"/>
    </source>
</evidence>
<dbReference type="Proteomes" id="UP000305647">
    <property type="component" value="Unassembled WGS sequence"/>
</dbReference>
<keyword evidence="5" id="KW-0276">Fatty acid metabolism</keyword>
<dbReference type="Gene3D" id="3.30.360.10">
    <property type="entry name" value="Dihydrodipicolinate Reductase, domain 2"/>
    <property type="match status" value="1"/>
</dbReference>
<accession>A0A4T0NDI6</accession>
<dbReference type="InterPro" id="IPR011032">
    <property type="entry name" value="GroES-like_sf"/>
</dbReference>
<dbReference type="SUPFAM" id="SSF50129">
    <property type="entry name" value="GroES-like"/>
    <property type="match status" value="1"/>
</dbReference>
<feature type="domain" description="Enoyl reductase (ER)" evidence="14">
    <location>
        <begin position="255"/>
        <end position="655"/>
    </location>
</feature>
<dbReference type="InterPro" id="IPR051034">
    <property type="entry name" value="Mito_Enoyl-ACP_Reductase"/>
</dbReference>
<dbReference type="GO" id="GO:0141148">
    <property type="term" value="F:enoyl-[acyl-carrier-protein] reductase (NADPH) activity"/>
    <property type="evidence" value="ECO:0007669"/>
    <property type="project" value="UniProtKB-EC"/>
</dbReference>
<evidence type="ECO:0000256" key="8">
    <source>
        <dbReference type="ARBA" id="ARBA00023002"/>
    </source>
</evidence>
<dbReference type="CDD" id="cd08290">
    <property type="entry name" value="ETR"/>
    <property type="match status" value="1"/>
</dbReference>
<dbReference type="PANTHER" id="PTHR43981">
    <property type="entry name" value="ENOYL-[ACYL-CARRIER-PROTEIN] REDUCTASE, MITOCHONDRIAL"/>
    <property type="match status" value="1"/>
</dbReference>
<evidence type="ECO:0000256" key="9">
    <source>
        <dbReference type="ARBA" id="ARBA00023098"/>
    </source>
</evidence>
<dbReference type="EC" id="1.3.1.104" evidence="12"/>
<dbReference type="Gene3D" id="3.90.180.10">
    <property type="entry name" value="Medium-chain alcohol dehydrogenases, catalytic domain"/>
    <property type="match status" value="1"/>
</dbReference>
<dbReference type="InterPro" id="IPR036291">
    <property type="entry name" value="NAD(P)-bd_dom_sf"/>
</dbReference>
<dbReference type="InterPro" id="IPR013149">
    <property type="entry name" value="ADH-like_C"/>
</dbReference>
<dbReference type="InterPro" id="IPR055170">
    <property type="entry name" value="GFO_IDH_MocA-like_dom"/>
</dbReference>
<evidence type="ECO:0000259" key="14">
    <source>
        <dbReference type="SMART" id="SM00829"/>
    </source>
</evidence>
<comment type="catalytic activity">
    <reaction evidence="13">
        <text>a 2,3-saturated acyl-[ACP] + NADP(+) = a (2E)-enoyl-[ACP] + NADPH + H(+)</text>
        <dbReference type="Rhea" id="RHEA:22564"/>
        <dbReference type="Rhea" id="RHEA-COMP:9925"/>
        <dbReference type="Rhea" id="RHEA-COMP:9926"/>
        <dbReference type="ChEBI" id="CHEBI:15378"/>
        <dbReference type="ChEBI" id="CHEBI:57783"/>
        <dbReference type="ChEBI" id="CHEBI:58349"/>
        <dbReference type="ChEBI" id="CHEBI:78784"/>
        <dbReference type="ChEBI" id="CHEBI:78785"/>
        <dbReference type="EC" id="1.3.1.104"/>
    </reaction>
</comment>
<dbReference type="FunFam" id="3.40.50.720:FF:000112">
    <property type="entry name" value="Enoyl-[acyl-carrier-protein] reductase 1, mitochondrial"/>
    <property type="match status" value="1"/>
</dbReference>
<evidence type="ECO:0000313" key="15">
    <source>
        <dbReference type="EMBL" id="TIC24269.1"/>
    </source>
</evidence>
<dbReference type="Pfam" id="PF00107">
    <property type="entry name" value="ADH_zinc_N"/>
    <property type="match status" value="1"/>
</dbReference>
<evidence type="ECO:0000256" key="6">
    <source>
        <dbReference type="ARBA" id="ARBA00022857"/>
    </source>
</evidence>
<keyword evidence="9" id="KW-0443">Lipid metabolism</keyword>
<dbReference type="GO" id="GO:0000166">
    <property type="term" value="F:nucleotide binding"/>
    <property type="evidence" value="ECO:0007669"/>
    <property type="project" value="InterPro"/>
</dbReference>
<dbReference type="GO" id="GO:0006633">
    <property type="term" value="P:fatty acid biosynthetic process"/>
    <property type="evidence" value="ECO:0007669"/>
    <property type="project" value="UniProtKB-KW"/>
</dbReference>
<evidence type="ECO:0000256" key="1">
    <source>
        <dbReference type="ARBA" id="ARBA00004173"/>
    </source>
</evidence>
<evidence type="ECO:0000313" key="16">
    <source>
        <dbReference type="Proteomes" id="UP000305647"/>
    </source>
</evidence>
<evidence type="ECO:0000256" key="4">
    <source>
        <dbReference type="ARBA" id="ARBA00022516"/>
    </source>
</evidence>
<evidence type="ECO:0000256" key="13">
    <source>
        <dbReference type="ARBA" id="ARBA00048843"/>
    </source>
</evidence>
<dbReference type="Gene3D" id="3.40.50.720">
    <property type="entry name" value="NAD(P)-binding Rossmann-like Domain"/>
    <property type="match status" value="2"/>
</dbReference>
<keyword evidence="6" id="KW-0521">NADP</keyword>
<reference evidence="15 16" key="1">
    <citation type="submission" date="2019-03" db="EMBL/GenBank/DDBJ databases">
        <title>Sequencing 25 genomes of Wallemia mellicola.</title>
        <authorList>
            <person name="Gostincar C."/>
        </authorList>
    </citation>
    <scope>NUCLEOTIDE SEQUENCE [LARGE SCALE GENOMIC DNA]</scope>
    <source>
        <strain evidence="15 16">EXF-8738</strain>
    </source>
</reference>
<proteinExistence type="inferred from homology"/>
<dbReference type="Pfam" id="PF22725">
    <property type="entry name" value="GFO_IDH_MocA_C3"/>
    <property type="match status" value="1"/>
</dbReference>
<evidence type="ECO:0000256" key="5">
    <source>
        <dbReference type="ARBA" id="ARBA00022832"/>
    </source>
</evidence>
<evidence type="ECO:0000256" key="7">
    <source>
        <dbReference type="ARBA" id="ARBA00022946"/>
    </source>
</evidence>
<keyword evidence="4" id="KW-0444">Lipid biosynthesis</keyword>
<dbReference type="SUPFAM" id="SSF51735">
    <property type="entry name" value="NAD(P)-binding Rossmann-fold domains"/>
    <property type="match status" value="2"/>
</dbReference>
<organism evidence="15 16">
    <name type="scientific">Wallemia mellicola</name>
    <dbReference type="NCBI Taxonomy" id="1708541"/>
    <lineage>
        <taxon>Eukaryota</taxon>
        <taxon>Fungi</taxon>
        <taxon>Dikarya</taxon>
        <taxon>Basidiomycota</taxon>
        <taxon>Wallemiomycotina</taxon>
        <taxon>Wallemiomycetes</taxon>
        <taxon>Wallemiales</taxon>
        <taxon>Wallemiaceae</taxon>
        <taxon>Wallemia</taxon>
    </lineage>
</organism>
<dbReference type="SUPFAM" id="SSF55347">
    <property type="entry name" value="Glyceraldehyde-3-phosphate dehydrogenase-like, C-terminal domain"/>
    <property type="match status" value="1"/>
</dbReference>
<dbReference type="Pfam" id="PF01408">
    <property type="entry name" value="GFO_IDH_MocA"/>
    <property type="match status" value="1"/>
</dbReference>
<evidence type="ECO:0000256" key="12">
    <source>
        <dbReference type="ARBA" id="ARBA00038963"/>
    </source>
</evidence>
<dbReference type="PANTHER" id="PTHR43981:SF2">
    <property type="entry name" value="ENOYL-[ACYL-CARRIER-PROTEIN] REDUCTASE, MITOCHONDRIAL"/>
    <property type="match status" value="1"/>
</dbReference>